<evidence type="ECO:0000313" key="3">
    <source>
        <dbReference type="EMBL" id="MDY0407600.1"/>
    </source>
</evidence>
<feature type="domain" description="Transposase IS4-like" evidence="2">
    <location>
        <begin position="3"/>
        <end position="113"/>
    </location>
</feature>
<keyword evidence="4" id="KW-1185">Reference proteome</keyword>
<sequence>MLFVVRIRNTMKVEPIETYEITHPDVIRDAKVTYTRAEQPIRLVEFLDEENRLYRLMTTRWDLSAEQIMELYRCRWMIETFFKWVKQHLKLVKIWSTKPQGMWNQMFIAMAAYGLALILQLQLKSPRNLWRFLRLMRIYLYKTYDEFMKELHHKKSRTSRGRQKVPIPSKREVEFLGDVAIIKPQKKK</sequence>
<accession>A0ABU5CMY5</accession>
<keyword evidence="1" id="KW-0472">Membrane</keyword>
<evidence type="ECO:0000259" key="2">
    <source>
        <dbReference type="Pfam" id="PF01609"/>
    </source>
</evidence>
<name>A0ABU5CMY5_9BACI</name>
<reference evidence="3 4" key="1">
    <citation type="submission" date="2023-10" db="EMBL/GenBank/DDBJ databases">
        <title>Virgibacillus soli CC-YMP-6 genome.</title>
        <authorList>
            <person name="Miliotis G."/>
            <person name="Sengupta P."/>
            <person name="Hameed A."/>
            <person name="Chuvochina M."/>
            <person name="Mcdonagh F."/>
            <person name="Simpson A.C."/>
            <person name="Singh N.K."/>
            <person name="Rekha P.D."/>
            <person name="Raman K."/>
            <person name="Hugenholtz P."/>
            <person name="Venkateswaran K."/>
        </authorList>
    </citation>
    <scope>NUCLEOTIDE SEQUENCE [LARGE SCALE GENOMIC DNA]</scope>
    <source>
        <strain evidence="3 4">CC-YMP-6</strain>
    </source>
</reference>
<protein>
    <submittedName>
        <fullName evidence="3">Transposase</fullName>
    </submittedName>
</protein>
<evidence type="ECO:0000256" key="1">
    <source>
        <dbReference type="SAM" id="Phobius"/>
    </source>
</evidence>
<keyword evidence="1" id="KW-1133">Transmembrane helix</keyword>
<dbReference type="InterPro" id="IPR012337">
    <property type="entry name" value="RNaseH-like_sf"/>
</dbReference>
<comment type="caution">
    <text evidence="3">The sequence shown here is derived from an EMBL/GenBank/DDBJ whole genome shotgun (WGS) entry which is preliminary data.</text>
</comment>
<evidence type="ECO:0000313" key="4">
    <source>
        <dbReference type="Proteomes" id="UP001275315"/>
    </source>
</evidence>
<organism evidence="3 4">
    <name type="scientific">Paracerasibacillus soli</name>
    <dbReference type="NCBI Taxonomy" id="480284"/>
    <lineage>
        <taxon>Bacteria</taxon>
        <taxon>Bacillati</taxon>
        <taxon>Bacillota</taxon>
        <taxon>Bacilli</taxon>
        <taxon>Bacillales</taxon>
        <taxon>Bacillaceae</taxon>
        <taxon>Paracerasibacillus</taxon>
    </lineage>
</organism>
<dbReference type="PANTHER" id="PTHR33258:SF1">
    <property type="entry name" value="TRANSPOSASE INSL FOR INSERTION SEQUENCE ELEMENT IS186A-RELATED"/>
    <property type="match status" value="1"/>
</dbReference>
<dbReference type="PANTHER" id="PTHR33258">
    <property type="entry name" value="TRANSPOSASE INSL FOR INSERTION SEQUENCE ELEMENT IS186A-RELATED"/>
    <property type="match status" value="1"/>
</dbReference>
<dbReference type="SUPFAM" id="SSF53098">
    <property type="entry name" value="Ribonuclease H-like"/>
    <property type="match status" value="1"/>
</dbReference>
<dbReference type="Gene3D" id="3.90.350.10">
    <property type="entry name" value="Transposase Inhibitor Protein From Tn5, Chain A, domain 1"/>
    <property type="match status" value="1"/>
</dbReference>
<dbReference type="InterPro" id="IPR002559">
    <property type="entry name" value="Transposase_11"/>
</dbReference>
<feature type="transmembrane region" description="Helical" evidence="1">
    <location>
        <begin position="102"/>
        <end position="121"/>
    </location>
</feature>
<proteinExistence type="predicted"/>
<dbReference type="Proteomes" id="UP001275315">
    <property type="component" value="Unassembled WGS sequence"/>
</dbReference>
<dbReference type="RefSeq" id="WP_320379739.1">
    <property type="nucleotide sequence ID" value="NZ_JAWDIQ010000001.1"/>
</dbReference>
<gene>
    <name evidence="3" type="ORF">RWD45_01990</name>
</gene>
<dbReference type="Pfam" id="PF01609">
    <property type="entry name" value="DDE_Tnp_1"/>
    <property type="match status" value="1"/>
</dbReference>
<dbReference type="EMBL" id="JAWDIQ010000001">
    <property type="protein sequence ID" value="MDY0407600.1"/>
    <property type="molecule type" value="Genomic_DNA"/>
</dbReference>
<keyword evidence="1" id="KW-0812">Transmembrane</keyword>